<gene>
    <name evidence="1" type="ORF">EYC84_006520</name>
</gene>
<accession>A0A5M9K7F3</accession>
<sequence>MVEMNELGSCEPAKVLGDIKTICKSRLAITGVPGYYFHFIFFPIVFEEQRLNTSKPSQFVSIVQSIYNIYFHPLSSFPGPKLYAATDIYRILGP</sequence>
<reference evidence="1 2" key="1">
    <citation type="submission" date="2019-06" db="EMBL/GenBank/DDBJ databases">
        <title>Genome Sequence of the Brown Rot Fungal Pathogen Monilinia fructicola.</title>
        <authorList>
            <person name="De Miccolis Angelini R.M."/>
            <person name="Landi L."/>
            <person name="Abate D."/>
            <person name="Pollastro S."/>
            <person name="Romanazzi G."/>
            <person name="Faretra F."/>
        </authorList>
    </citation>
    <scope>NUCLEOTIDE SEQUENCE [LARGE SCALE GENOMIC DNA]</scope>
    <source>
        <strain evidence="1 2">Mfrc123</strain>
    </source>
</reference>
<dbReference type="Proteomes" id="UP000322873">
    <property type="component" value="Unassembled WGS sequence"/>
</dbReference>
<protein>
    <submittedName>
        <fullName evidence="1">Uncharacterized protein</fullName>
    </submittedName>
</protein>
<evidence type="ECO:0000313" key="2">
    <source>
        <dbReference type="Proteomes" id="UP000322873"/>
    </source>
</evidence>
<organism evidence="1 2">
    <name type="scientific">Monilinia fructicola</name>
    <name type="common">Brown rot fungus</name>
    <name type="synonym">Ciboria fructicola</name>
    <dbReference type="NCBI Taxonomy" id="38448"/>
    <lineage>
        <taxon>Eukaryota</taxon>
        <taxon>Fungi</taxon>
        <taxon>Dikarya</taxon>
        <taxon>Ascomycota</taxon>
        <taxon>Pezizomycotina</taxon>
        <taxon>Leotiomycetes</taxon>
        <taxon>Helotiales</taxon>
        <taxon>Sclerotiniaceae</taxon>
        <taxon>Monilinia</taxon>
    </lineage>
</organism>
<dbReference type="AlphaFoldDB" id="A0A5M9K7F3"/>
<comment type="caution">
    <text evidence="1">The sequence shown here is derived from an EMBL/GenBank/DDBJ whole genome shotgun (WGS) entry which is preliminary data.</text>
</comment>
<name>A0A5M9K7F3_MONFR</name>
<proteinExistence type="predicted"/>
<evidence type="ECO:0000313" key="1">
    <source>
        <dbReference type="EMBL" id="KAA8576389.1"/>
    </source>
</evidence>
<keyword evidence="2" id="KW-1185">Reference proteome</keyword>
<dbReference type="EMBL" id="VICG01000001">
    <property type="protein sequence ID" value="KAA8576389.1"/>
    <property type="molecule type" value="Genomic_DNA"/>
</dbReference>